<evidence type="ECO:0000313" key="3">
    <source>
        <dbReference type="Proteomes" id="UP001066276"/>
    </source>
</evidence>
<proteinExistence type="predicted"/>
<organism evidence="2 3">
    <name type="scientific">Pleurodeles waltl</name>
    <name type="common">Iberian ribbed newt</name>
    <dbReference type="NCBI Taxonomy" id="8319"/>
    <lineage>
        <taxon>Eukaryota</taxon>
        <taxon>Metazoa</taxon>
        <taxon>Chordata</taxon>
        <taxon>Craniata</taxon>
        <taxon>Vertebrata</taxon>
        <taxon>Euteleostomi</taxon>
        <taxon>Amphibia</taxon>
        <taxon>Batrachia</taxon>
        <taxon>Caudata</taxon>
        <taxon>Salamandroidea</taxon>
        <taxon>Salamandridae</taxon>
        <taxon>Pleurodelinae</taxon>
        <taxon>Pleurodeles</taxon>
    </lineage>
</organism>
<name>A0AAV7TNH6_PLEWA</name>
<accession>A0AAV7TNH6</accession>
<dbReference type="AlphaFoldDB" id="A0AAV7TNH6"/>
<sequence length="112" mass="11829">MEPRPTEGVRPWRRPGSPLIGSTDKGPGTEASSWTQQCSALPIRRCVISDPGGPRRCREAADLLGHISGHAGSDELLKLGRVAPHGNGGCPRQPRCRRGTPNPAALHQGPGT</sequence>
<feature type="region of interest" description="Disordered" evidence="1">
    <location>
        <begin position="83"/>
        <end position="112"/>
    </location>
</feature>
<evidence type="ECO:0000256" key="1">
    <source>
        <dbReference type="SAM" id="MobiDB-lite"/>
    </source>
</evidence>
<dbReference type="Proteomes" id="UP001066276">
    <property type="component" value="Chromosome 3_2"/>
</dbReference>
<reference evidence="2" key="1">
    <citation type="journal article" date="2022" name="bioRxiv">
        <title>Sequencing and chromosome-scale assembly of the giantPleurodeles waltlgenome.</title>
        <authorList>
            <person name="Brown T."/>
            <person name="Elewa A."/>
            <person name="Iarovenko S."/>
            <person name="Subramanian E."/>
            <person name="Araus A.J."/>
            <person name="Petzold A."/>
            <person name="Susuki M."/>
            <person name="Suzuki K.-i.T."/>
            <person name="Hayashi T."/>
            <person name="Toyoda A."/>
            <person name="Oliveira C."/>
            <person name="Osipova E."/>
            <person name="Leigh N.D."/>
            <person name="Simon A."/>
            <person name="Yun M.H."/>
        </authorList>
    </citation>
    <scope>NUCLEOTIDE SEQUENCE</scope>
    <source>
        <strain evidence="2">20211129_DDA</strain>
        <tissue evidence="2">Liver</tissue>
    </source>
</reference>
<comment type="caution">
    <text evidence="2">The sequence shown here is derived from an EMBL/GenBank/DDBJ whole genome shotgun (WGS) entry which is preliminary data.</text>
</comment>
<evidence type="ECO:0000313" key="2">
    <source>
        <dbReference type="EMBL" id="KAJ1178219.1"/>
    </source>
</evidence>
<feature type="region of interest" description="Disordered" evidence="1">
    <location>
        <begin position="1"/>
        <end position="35"/>
    </location>
</feature>
<keyword evidence="3" id="KW-1185">Reference proteome</keyword>
<dbReference type="EMBL" id="JANPWB010000006">
    <property type="protein sequence ID" value="KAJ1178219.1"/>
    <property type="molecule type" value="Genomic_DNA"/>
</dbReference>
<gene>
    <name evidence="2" type="ORF">NDU88_003466</name>
</gene>
<protein>
    <submittedName>
        <fullName evidence="2">Uncharacterized protein</fullName>
    </submittedName>
</protein>